<accession>A0A4S2MQ95</accession>
<sequence length="119" mass="13647">MSIPILAITITIMHPHSFLLVIITITALLPLSLPPINACMEHTPHTPRQPSIILHHHKAINPSVRPMRLLILSPNRQCHQSYACHRHHSPKKPWPEPLKNSYFKSLRRFVVSVPHLSHI</sequence>
<dbReference type="AlphaFoldDB" id="A0A4S2MQ95"/>
<evidence type="ECO:0000313" key="2">
    <source>
        <dbReference type="Proteomes" id="UP000298138"/>
    </source>
</evidence>
<evidence type="ECO:0000313" key="1">
    <source>
        <dbReference type="EMBL" id="TGZ79333.1"/>
    </source>
</evidence>
<keyword evidence="2" id="KW-1185">Reference proteome</keyword>
<gene>
    <name evidence="1" type="ORF">EX30DRAFT_111445</name>
</gene>
<dbReference type="InParanoid" id="A0A4S2MQ95"/>
<dbReference type="Proteomes" id="UP000298138">
    <property type="component" value="Unassembled WGS sequence"/>
</dbReference>
<name>A0A4S2MQ95_9PEZI</name>
<protein>
    <submittedName>
        <fullName evidence="1">Uncharacterized protein</fullName>
    </submittedName>
</protein>
<proteinExistence type="predicted"/>
<organism evidence="1 2">
    <name type="scientific">Ascodesmis nigricans</name>
    <dbReference type="NCBI Taxonomy" id="341454"/>
    <lineage>
        <taxon>Eukaryota</taxon>
        <taxon>Fungi</taxon>
        <taxon>Dikarya</taxon>
        <taxon>Ascomycota</taxon>
        <taxon>Pezizomycotina</taxon>
        <taxon>Pezizomycetes</taxon>
        <taxon>Pezizales</taxon>
        <taxon>Ascodesmidaceae</taxon>
        <taxon>Ascodesmis</taxon>
    </lineage>
</organism>
<reference evidence="1 2" key="1">
    <citation type="submission" date="2019-04" db="EMBL/GenBank/DDBJ databases">
        <title>Comparative genomics and transcriptomics to analyze fruiting body development in filamentous ascomycetes.</title>
        <authorList>
            <consortium name="DOE Joint Genome Institute"/>
            <person name="Lutkenhaus R."/>
            <person name="Traeger S."/>
            <person name="Breuer J."/>
            <person name="Kuo A."/>
            <person name="Lipzen A."/>
            <person name="Pangilinan J."/>
            <person name="Dilworth D."/>
            <person name="Sandor L."/>
            <person name="Poggeler S."/>
            <person name="Barry K."/>
            <person name="Grigoriev I.V."/>
            <person name="Nowrousian M."/>
        </authorList>
    </citation>
    <scope>NUCLEOTIDE SEQUENCE [LARGE SCALE GENOMIC DNA]</scope>
    <source>
        <strain evidence="1 2">CBS 389.68</strain>
    </source>
</reference>
<dbReference type="EMBL" id="ML220132">
    <property type="protein sequence ID" value="TGZ79333.1"/>
    <property type="molecule type" value="Genomic_DNA"/>
</dbReference>